<dbReference type="PANTHER" id="PTHR42110">
    <property type="entry name" value="L-ASPARAGINASE, PUTATIVE (AFU_ORTHOLOGUE AFUA_3G11890)-RELATED"/>
    <property type="match status" value="1"/>
</dbReference>
<dbReference type="RefSeq" id="WP_422920353.1">
    <property type="nucleotide sequence ID" value="NZ_JAMZEJ010000007.1"/>
</dbReference>
<organism evidence="1 2">
    <name type="scientific">Rhizosaccharibacter radicis</name>
    <dbReference type="NCBI Taxonomy" id="2782605"/>
    <lineage>
        <taxon>Bacteria</taxon>
        <taxon>Pseudomonadati</taxon>
        <taxon>Pseudomonadota</taxon>
        <taxon>Alphaproteobacteria</taxon>
        <taxon>Acetobacterales</taxon>
        <taxon>Acetobacteraceae</taxon>
        <taxon>Rhizosaccharibacter</taxon>
    </lineage>
</organism>
<proteinExistence type="predicted"/>
<dbReference type="PANTHER" id="PTHR42110:SF1">
    <property type="entry name" value="L-ASPARAGINASE, PUTATIVE (AFU_ORTHOLOGUE AFUA_3G11890)-RELATED"/>
    <property type="match status" value="1"/>
</dbReference>
<evidence type="ECO:0000313" key="1">
    <source>
        <dbReference type="EMBL" id="MCQ8241607.1"/>
    </source>
</evidence>
<dbReference type="InterPro" id="IPR010349">
    <property type="entry name" value="Asparaginase_II"/>
</dbReference>
<keyword evidence="2" id="KW-1185">Reference proteome</keyword>
<name>A0ABT1VZ58_9PROT</name>
<accession>A0ABT1VZ58</accession>
<reference evidence="1 2" key="1">
    <citation type="submission" date="2022-06" db="EMBL/GenBank/DDBJ databases">
        <title>Rhizosaccharibacter gen. nov. sp. nov. KSS12, endophytic bacteria isolated from sugarcane.</title>
        <authorList>
            <person name="Pitiwittayakul N."/>
        </authorList>
    </citation>
    <scope>NUCLEOTIDE SEQUENCE [LARGE SCALE GENOMIC DNA]</scope>
    <source>
        <strain evidence="1 2">KSS12</strain>
    </source>
</reference>
<dbReference type="Proteomes" id="UP001524547">
    <property type="component" value="Unassembled WGS sequence"/>
</dbReference>
<dbReference type="EMBL" id="JAMZEJ010000007">
    <property type="protein sequence ID" value="MCQ8241607.1"/>
    <property type="molecule type" value="Genomic_DNA"/>
</dbReference>
<dbReference type="Pfam" id="PF06089">
    <property type="entry name" value="Asparaginase_II"/>
    <property type="match status" value="1"/>
</dbReference>
<evidence type="ECO:0000313" key="2">
    <source>
        <dbReference type="Proteomes" id="UP001524547"/>
    </source>
</evidence>
<protein>
    <submittedName>
        <fullName evidence="1">Asparaginase</fullName>
    </submittedName>
</protein>
<sequence>MDALLVEVTRGDRVESRHAGAAVVADTGGMVLFRAGDVDAPIYARSTVKAMLAVPLVESGAADRLGLTPPELALACASHSGLPIHADTAAAMLARAGRDEGCLECGAHWPTSPSAAQALAGAGRQPSALHNSCSGKHAGFVCLACDAGHPVGGYVEPEHPVMRQVTQAMSDLTDCRLDEENRGIDGCGIPTYALPLRALATGFARFGCGTGLSADRAEAVRRLREAVAAHPEMVAGEGCFDTRMIEAFGPALFSKMGAEGVQVAALPELGLGIAVKSADGSARAAEVAMAALLARYLPADDERHPVLDRAMRPVLRNWLGREIGGLRPAGALLPRRTGDAARV</sequence>
<gene>
    <name evidence="1" type="ORF">NFI88_12240</name>
</gene>
<comment type="caution">
    <text evidence="1">The sequence shown here is derived from an EMBL/GenBank/DDBJ whole genome shotgun (WGS) entry which is preliminary data.</text>
</comment>